<feature type="domain" description="HTH tetR-type" evidence="6">
    <location>
        <begin position="29"/>
        <end position="89"/>
    </location>
</feature>
<keyword evidence="1" id="KW-0805">Transcription regulation</keyword>
<proteinExistence type="predicted"/>
<dbReference type="InterPro" id="IPR041347">
    <property type="entry name" value="MftR_C"/>
</dbReference>
<dbReference type="OrthoDB" id="4143918at2"/>
<dbReference type="PROSITE" id="PS50977">
    <property type="entry name" value="HTH_TETR_2"/>
    <property type="match status" value="1"/>
</dbReference>
<dbReference type="InterPro" id="IPR050109">
    <property type="entry name" value="HTH-type_TetR-like_transc_reg"/>
</dbReference>
<keyword evidence="2 4" id="KW-0238">DNA-binding</keyword>
<evidence type="ECO:0000256" key="1">
    <source>
        <dbReference type="ARBA" id="ARBA00023015"/>
    </source>
</evidence>
<evidence type="ECO:0000256" key="2">
    <source>
        <dbReference type="ARBA" id="ARBA00023125"/>
    </source>
</evidence>
<dbReference type="Pfam" id="PF17754">
    <property type="entry name" value="TetR_C_14"/>
    <property type="match status" value="1"/>
</dbReference>
<feature type="DNA-binding region" description="H-T-H motif" evidence="4">
    <location>
        <begin position="52"/>
        <end position="71"/>
    </location>
</feature>
<evidence type="ECO:0000256" key="5">
    <source>
        <dbReference type="SAM" id="MobiDB-lite"/>
    </source>
</evidence>
<keyword evidence="3" id="KW-0804">Transcription</keyword>
<feature type="region of interest" description="Disordered" evidence="5">
    <location>
        <begin position="1"/>
        <end position="25"/>
    </location>
</feature>
<dbReference type="EMBL" id="FOEF01000033">
    <property type="protein sequence ID" value="SEP53913.1"/>
    <property type="molecule type" value="Genomic_DNA"/>
</dbReference>
<organism evidence="7 8">
    <name type="scientific">Amycolatopsis saalfeldensis</name>
    <dbReference type="NCBI Taxonomy" id="394193"/>
    <lineage>
        <taxon>Bacteria</taxon>
        <taxon>Bacillati</taxon>
        <taxon>Actinomycetota</taxon>
        <taxon>Actinomycetes</taxon>
        <taxon>Pseudonocardiales</taxon>
        <taxon>Pseudonocardiaceae</taxon>
        <taxon>Amycolatopsis</taxon>
    </lineage>
</organism>
<dbReference type="Pfam" id="PF00440">
    <property type="entry name" value="TetR_N"/>
    <property type="match status" value="1"/>
</dbReference>
<dbReference type="InterPro" id="IPR001647">
    <property type="entry name" value="HTH_TetR"/>
</dbReference>
<dbReference type="Gene3D" id="1.10.357.10">
    <property type="entry name" value="Tetracycline Repressor, domain 2"/>
    <property type="match status" value="1"/>
</dbReference>
<dbReference type="InterPro" id="IPR009057">
    <property type="entry name" value="Homeodomain-like_sf"/>
</dbReference>
<keyword evidence="8" id="KW-1185">Reference proteome</keyword>
<evidence type="ECO:0000259" key="6">
    <source>
        <dbReference type="PROSITE" id="PS50977"/>
    </source>
</evidence>
<sequence length="208" mass="22588">MREAQPRQASAVGNRSGKGRPPMTDRRKAIQRLEIARQAAKLFAAQGVAGTSGEQIADAVGISVRTLWRYFPTKESCVQPLLSEGIDAFLDQLRSWPAGTPLLDHLRAAYSHGGVVSAADAAARQEVVRMCREEPGLRAVWLQTQHDAEPTFAEVIAHRLSLPTEALEVRVQAGMLNVALRIAAEDQADGRSDGLIEAIRASVEGFRL</sequence>
<dbReference type="PANTHER" id="PTHR30055:SF238">
    <property type="entry name" value="MYCOFACTOCIN BIOSYNTHESIS TRANSCRIPTIONAL REGULATOR MFTR-RELATED"/>
    <property type="match status" value="1"/>
</dbReference>
<evidence type="ECO:0000313" key="7">
    <source>
        <dbReference type="EMBL" id="SEP53913.1"/>
    </source>
</evidence>
<reference evidence="7 8" key="1">
    <citation type="submission" date="2016-10" db="EMBL/GenBank/DDBJ databases">
        <authorList>
            <person name="de Groot N.N."/>
        </authorList>
    </citation>
    <scope>NUCLEOTIDE SEQUENCE [LARGE SCALE GENOMIC DNA]</scope>
    <source>
        <strain evidence="7 8">DSM 44993</strain>
    </source>
</reference>
<evidence type="ECO:0000256" key="3">
    <source>
        <dbReference type="ARBA" id="ARBA00023163"/>
    </source>
</evidence>
<dbReference type="PRINTS" id="PR00455">
    <property type="entry name" value="HTHTETR"/>
</dbReference>
<protein>
    <submittedName>
        <fullName evidence="7">DNA-binding transcriptional regulator, AcrR family</fullName>
    </submittedName>
</protein>
<name>A0A1H8YP97_9PSEU</name>
<dbReference type="GO" id="GO:0003700">
    <property type="term" value="F:DNA-binding transcription factor activity"/>
    <property type="evidence" value="ECO:0007669"/>
    <property type="project" value="TreeGrafter"/>
</dbReference>
<dbReference type="AlphaFoldDB" id="A0A1H8YP97"/>
<evidence type="ECO:0000313" key="8">
    <source>
        <dbReference type="Proteomes" id="UP000198582"/>
    </source>
</evidence>
<accession>A0A1H8YP97</accession>
<dbReference type="SUPFAM" id="SSF46689">
    <property type="entry name" value="Homeodomain-like"/>
    <property type="match status" value="1"/>
</dbReference>
<dbReference type="Proteomes" id="UP000198582">
    <property type="component" value="Unassembled WGS sequence"/>
</dbReference>
<evidence type="ECO:0000256" key="4">
    <source>
        <dbReference type="PROSITE-ProRule" id="PRU00335"/>
    </source>
</evidence>
<gene>
    <name evidence="7" type="ORF">SAMN04489732_13328</name>
</gene>
<dbReference type="PANTHER" id="PTHR30055">
    <property type="entry name" value="HTH-TYPE TRANSCRIPTIONAL REGULATOR RUTR"/>
    <property type="match status" value="1"/>
</dbReference>
<dbReference type="GO" id="GO:0000976">
    <property type="term" value="F:transcription cis-regulatory region binding"/>
    <property type="evidence" value="ECO:0007669"/>
    <property type="project" value="TreeGrafter"/>
</dbReference>
<dbReference type="RefSeq" id="WP_091628871.1">
    <property type="nucleotide sequence ID" value="NZ_FOEF01000033.1"/>
</dbReference>